<accession>A0ABT3VC33</accession>
<gene>
    <name evidence="3" type="ORF">K3769_27730</name>
</gene>
<protein>
    <submittedName>
        <fullName evidence="3">Uncharacterized protein</fullName>
    </submittedName>
</protein>
<dbReference type="EMBL" id="JAIFZO010000002">
    <property type="protein sequence ID" value="MCX4236494.1"/>
    <property type="molecule type" value="Genomic_DNA"/>
</dbReference>
<keyword evidence="2" id="KW-0812">Transmembrane</keyword>
<feature type="compositionally biased region" description="Low complexity" evidence="1">
    <location>
        <begin position="56"/>
        <end position="73"/>
    </location>
</feature>
<keyword evidence="2" id="KW-0472">Membrane</keyword>
<proteinExistence type="predicted"/>
<feature type="region of interest" description="Disordered" evidence="1">
    <location>
        <begin position="55"/>
        <end position="89"/>
    </location>
</feature>
<reference evidence="3" key="1">
    <citation type="journal article" date="2022" name="bioRxiv">
        <title>Discovery and biosynthetic assessment of Streptomyces ortus sp nov. isolated from a deep-sea sponge.</title>
        <authorList>
            <person name="Williams S.E."/>
        </authorList>
    </citation>
    <scope>NUCLEOTIDE SEQUENCE</scope>
    <source>
        <strain evidence="3">A15ISP2-DRY2</strain>
    </source>
</reference>
<name>A0ABT3VC33_9ACTN</name>
<feature type="transmembrane region" description="Helical" evidence="2">
    <location>
        <begin position="14"/>
        <end position="35"/>
    </location>
</feature>
<keyword evidence="2" id="KW-1133">Transmembrane helix</keyword>
<evidence type="ECO:0000256" key="1">
    <source>
        <dbReference type="SAM" id="MobiDB-lite"/>
    </source>
</evidence>
<dbReference type="RefSeq" id="WP_267028996.1">
    <property type="nucleotide sequence ID" value="NZ_JAIFZO010000002.1"/>
</dbReference>
<evidence type="ECO:0000313" key="3">
    <source>
        <dbReference type="EMBL" id="MCX4236494.1"/>
    </source>
</evidence>
<evidence type="ECO:0000313" key="4">
    <source>
        <dbReference type="Proteomes" id="UP001165590"/>
    </source>
</evidence>
<keyword evidence="4" id="KW-1185">Reference proteome</keyword>
<sequence length="103" mass="11228">MELLRLTARKKTDFWPTGAVMIVVLTVISAGIGIWRIRNEKKGIGGPGKWRTYFEGPGPSTGPLGPLPQIRTPAIPPDPPPKVLMPGTTREVGRGLHGCLRFF</sequence>
<organism evidence="3 4">
    <name type="scientific">Streptomyces ortus</name>
    <dbReference type="NCBI Taxonomy" id="2867268"/>
    <lineage>
        <taxon>Bacteria</taxon>
        <taxon>Bacillati</taxon>
        <taxon>Actinomycetota</taxon>
        <taxon>Actinomycetes</taxon>
        <taxon>Kitasatosporales</taxon>
        <taxon>Streptomycetaceae</taxon>
        <taxon>Streptomyces</taxon>
    </lineage>
</organism>
<comment type="caution">
    <text evidence="3">The sequence shown here is derived from an EMBL/GenBank/DDBJ whole genome shotgun (WGS) entry which is preliminary data.</text>
</comment>
<dbReference type="Proteomes" id="UP001165590">
    <property type="component" value="Unassembled WGS sequence"/>
</dbReference>
<feature type="compositionally biased region" description="Pro residues" evidence="1">
    <location>
        <begin position="74"/>
        <end position="83"/>
    </location>
</feature>
<evidence type="ECO:0000256" key="2">
    <source>
        <dbReference type="SAM" id="Phobius"/>
    </source>
</evidence>